<dbReference type="EMBL" id="KV784353">
    <property type="protein sequence ID" value="OEU23308.1"/>
    <property type="molecule type" value="Genomic_DNA"/>
</dbReference>
<evidence type="ECO:0000256" key="1">
    <source>
        <dbReference type="SAM" id="MobiDB-lite"/>
    </source>
</evidence>
<dbReference type="Gene3D" id="3.40.30.10">
    <property type="entry name" value="Glutaredoxin"/>
    <property type="match status" value="1"/>
</dbReference>
<name>A0A1E7FYU0_9STRA</name>
<keyword evidence="3" id="KW-1185">Reference proteome</keyword>
<reference evidence="2 3" key="1">
    <citation type="submission" date="2016-09" db="EMBL/GenBank/DDBJ databases">
        <title>Extensive genetic diversity and differential bi-allelic expression allows diatom success in the polar Southern Ocean.</title>
        <authorList>
            <consortium name="DOE Joint Genome Institute"/>
            <person name="Mock T."/>
            <person name="Otillar R.P."/>
            <person name="Strauss J."/>
            <person name="Dupont C."/>
            <person name="Frickenhaus S."/>
            <person name="Maumus F."/>
            <person name="Mcmullan M."/>
            <person name="Sanges R."/>
            <person name="Schmutz J."/>
            <person name="Toseland A."/>
            <person name="Valas R."/>
            <person name="Veluchamy A."/>
            <person name="Ward B.J."/>
            <person name="Allen A."/>
            <person name="Barry K."/>
            <person name="Falciatore A."/>
            <person name="Ferrante M."/>
            <person name="Fortunato A.E."/>
            <person name="Gloeckner G."/>
            <person name="Gruber A."/>
            <person name="Hipkin R."/>
            <person name="Janech M."/>
            <person name="Kroth P."/>
            <person name="Leese F."/>
            <person name="Lindquist E."/>
            <person name="Lyon B.R."/>
            <person name="Martin J."/>
            <person name="Mayer C."/>
            <person name="Parker M."/>
            <person name="Quesneville H."/>
            <person name="Raymond J."/>
            <person name="Uhlig C."/>
            <person name="Valentin K.U."/>
            <person name="Worden A.Z."/>
            <person name="Armbrust E.V."/>
            <person name="Bowler C."/>
            <person name="Green B."/>
            <person name="Moulton V."/>
            <person name="Van Oosterhout C."/>
            <person name="Grigoriev I."/>
        </authorList>
    </citation>
    <scope>NUCLEOTIDE SEQUENCE [LARGE SCALE GENOMIC DNA]</scope>
    <source>
        <strain evidence="2 3">CCMP1102</strain>
    </source>
</reference>
<organism evidence="2 3">
    <name type="scientific">Fragilariopsis cylindrus CCMP1102</name>
    <dbReference type="NCBI Taxonomy" id="635003"/>
    <lineage>
        <taxon>Eukaryota</taxon>
        <taxon>Sar</taxon>
        <taxon>Stramenopiles</taxon>
        <taxon>Ochrophyta</taxon>
        <taxon>Bacillariophyta</taxon>
        <taxon>Bacillariophyceae</taxon>
        <taxon>Bacillariophycidae</taxon>
        <taxon>Bacillariales</taxon>
        <taxon>Bacillariaceae</taxon>
        <taxon>Fragilariopsis</taxon>
    </lineage>
</organism>
<dbReference type="PANTHER" id="PTHR33875">
    <property type="entry name" value="OS09G0542200 PROTEIN"/>
    <property type="match status" value="1"/>
</dbReference>
<sequence length="272" mass="30362">MPPPLPPFPCGSFLTSPAPTLTTPSSSNSKNEEDNGSGLRPVGTRSIAADDEDHNRPIKNNIEINCFLDLICPFSAKMFRTLYDDVVPGINNSTAQNNNIANVTIKIHHVIQPWHPQSTMVHEAALAVKKVLPGLYLGFIRNVYKKFMNQNKFTDDDTWNKSRIEIYNDLLDCLPSWLEEEYTQNVKELLYPASSTTLPENSSREDGRPPPGNNNNGNGNGGNGITQELKWACKYHRSRGVHVTPTVFANGIEATQISSSWKADDWNEFLFS</sequence>
<feature type="region of interest" description="Disordered" evidence="1">
    <location>
        <begin position="195"/>
        <end position="223"/>
    </location>
</feature>
<dbReference type="Proteomes" id="UP000095751">
    <property type="component" value="Unassembled WGS sequence"/>
</dbReference>
<evidence type="ECO:0000313" key="2">
    <source>
        <dbReference type="EMBL" id="OEU23308.1"/>
    </source>
</evidence>
<feature type="region of interest" description="Disordered" evidence="1">
    <location>
        <begin position="1"/>
        <end position="52"/>
    </location>
</feature>
<protein>
    <recommendedName>
        <fullName evidence="4">Thioredoxin-like fold domain-containing protein</fullName>
    </recommendedName>
</protein>
<dbReference type="InterPro" id="IPR036249">
    <property type="entry name" value="Thioredoxin-like_sf"/>
</dbReference>
<dbReference type="OrthoDB" id="37297at2759"/>
<dbReference type="PANTHER" id="PTHR33875:SF2">
    <property type="entry name" value="ACR183CP"/>
    <property type="match status" value="1"/>
</dbReference>
<dbReference type="InParanoid" id="A0A1E7FYU0"/>
<feature type="compositionally biased region" description="Low complexity" evidence="1">
    <location>
        <begin position="14"/>
        <end position="27"/>
    </location>
</feature>
<evidence type="ECO:0000313" key="3">
    <source>
        <dbReference type="Proteomes" id="UP000095751"/>
    </source>
</evidence>
<gene>
    <name evidence="2" type="ORF">FRACYDRAFT_233480</name>
</gene>
<proteinExistence type="predicted"/>
<evidence type="ECO:0008006" key="4">
    <source>
        <dbReference type="Google" id="ProtNLM"/>
    </source>
</evidence>
<dbReference type="AlphaFoldDB" id="A0A1E7FYU0"/>
<accession>A0A1E7FYU0</accession>
<dbReference type="SUPFAM" id="SSF52833">
    <property type="entry name" value="Thioredoxin-like"/>
    <property type="match status" value="1"/>
</dbReference>
<dbReference type="KEGG" id="fcy:FRACYDRAFT_233480"/>